<keyword evidence="1" id="KW-0677">Repeat</keyword>
<proteinExistence type="predicted"/>
<evidence type="ECO:0000256" key="1">
    <source>
        <dbReference type="ARBA" id="ARBA00022737"/>
    </source>
</evidence>
<dbReference type="AlphaFoldDB" id="A0ABD2PUL9"/>
<evidence type="ECO:0000313" key="5">
    <source>
        <dbReference type="Proteomes" id="UP001626550"/>
    </source>
</evidence>
<protein>
    <recommendedName>
        <fullName evidence="6">Ankyrin repeat protein</fullName>
    </recommendedName>
</protein>
<evidence type="ECO:0000256" key="2">
    <source>
        <dbReference type="ARBA" id="ARBA00023043"/>
    </source>
</evidence>
<evidence type="ECO:0000313" key="4">
    <source>
        <dbReference type="EMBL" id="KAL3310870.1"/>
    </source>
</evidence>
<name>A0ABD2PUL9_9PLAT</name>
<dbReference type="SUPFAM" id="SSF48403">
    <property type="entry name" value="Ankyrin repeat"/>
    <property type="match status" value="1"/>
</dbReference>
<feature type="repeat" description="ANK" evidence="3">
    <location>
        <begin position="75"/>
        <end position="107"/>
    </location>
</feature>
<gene>
    <name evidence="4" type="ORF">Ciccas_010559</name>
</gene>
<evidence type="ECO:0008006" key="6">
    <source>
        <dbReference type="Google" id="ProtNLM"/>
    </source>
</evidence>
<dbReference type="PRINTS" id="PR01415">
    <property type="entry name" value="ANKYRIN"/>
</dbReference>
<organism evidence="4 5">
    <name type="scientific">Cichlidogyrus casuarinus</name>
    <dbReference type="NCBI Taxonomy" id="1844966"/>
    <lineage>
        <taxon>Eukaryota</taxon>
        <taxon>Metazoa</taxon>
        <taxon>Spiralia</taxon>
        <taxon>Lophotrochozoa</taxon>
        <taxon>Platyhelminthes</taxon>
        <taxon>Monogenea</taxon>
        <taxon>Monopisthocotylea</taxon>
        <taxon>Dactylogyridea</taxon>
        <taxon>Ancyrocephalidae</taxon>
        <taxon>Cichlidogyrus</taxon>
    </lineage>
</organism>
<dbReference type="PROSITE" id="PS50088">
    <property type="entry name" value="ANK_REPEAT"/>
    <property type="match status" value="2"/>
</dbReference>
<dbReference type="InterPro" id="IPR002110">
    <property type="entry name" value="Ankyrin_rpt"/>
</dbReference>
<dbReference type="Gene3D" id="1.25.40.20">
    <property type="entry name" value="Ankyrin repeat-containing domain"/>
    <property type="match status" value="1"/>
</dbReference>
<keyword evidence="2 3" id="KW-0040">ANK repeat</keyword>
<sequence>MHVHSNILERGNKLLLAAKRGNIIELVSHLNEKSPIVTDWLGFSPLHLACMNGHFTVSEILCSRASVAVDARTKVDKTALHLASQKGYLDIVQLLLNFGADVNAKDMLLMTALHWACENRHLPVISLLLDHGADLYAVNKFSLDATQIAIKNGFNDVLNLLQSRDPNVQNSNVCHLAGTLSSETNGFTSREFAIDLSQISHPLIETVAMIVQEMHTQDSISIATQAVTRDHESVFNWFYKFGIAVIGYADDFSYDISFTHNNVIYNLGAFLDGSGSFKLLRHLSYSSTVELNQS</sequence>
<keyword evidence="5" id="KW-1185">Reference proteome</keyword>
<evidence type="ECO:0000256" key="3">
    <source>
        <dbReference type="PROSITE-ProRule" id="PRU00023"/>
    </source>
</evidence>
<dbReference type="PANTHER" id="PTHR24198">
    <property type="entry name" value="ANKYRIN REPEAT AND PROTEIN KINASE DOMAIN-CONTAINING PROTEIN"/>
    <property type="match status" value="1"/>
</dbReference>
<reference evidence="4 5" key="1">
    <citation type="submission" date="2024-11" db="EMBL/GenBank/DDBJ databases">
        <title>Adaptive evolution of stress response genes in parasites aligns with host niche diversity.</title>
        <authorList>
            <person name="Hahn C."/>
            <person name="Resl P."/>
        </authorList>
    </citation>
    <scope>NUCLEOTIDE SEQUENCE [LARGE SCALE GENOMIC DNA]</scope>
    <source>
        <strain evidence="4">EGGRZ-B1_66</strain>
        <tissue evidence="4">Body</tissue>
    </source>
</reference>
<dbReference type="EMBL" id="JBJKFK010002605">
    <property type="protein sequence ID" value="KAL3310870.1"/>
    <property type="molecule type" value="Genomic_DNA"/>
</dbReference>
<dbReference type="InterPro" id="IPR036770">
    <property type="entry name" value="Ankyrin_rpt-contain_sf"/>
</dbReference>
<dbReference type="PROSITE" id="PS50297">
    <property type="entry name" value="ANK_REP_REGION"/>
    <property type="match status" value="2"/>
</dbReference>
<dbReference type="SMART" id="SM00248">
    <property type="entry name" value="ANK"/>
    <property type="match status" value="4"/>
</dbReference>
<comment type="caution">
    <text evidence="4">The sequence shown here is derived from an EMBL/GenBank/DDBJ whole genome shotgun (WGS) entry which is preliminary data.</text>
</comment>
<dbReference type="Proteomes" id="UP001626550">
    <property type="component" value="Unassembled WGS sequence"/>
</dbReference>
<dbReference type="Pfam" id="PF12796">
    <property type="entry name" value="Ank_2"/>
    <property type="match status" value="2"/>
</dbReference>
<dbReference type="PANTHER" id="PTHR24198:SF165">
    <property type="entry name" value="ANKYRIN REPEAT-CONTAINING PROTEIN-RELATED"/>
    <property type="match status" value="1"/>
</dbReference>
<accession>A0ABD2PUL9</accession>
<feature type="repeat" description="ANK" evidence="3">
    <location>
        <begin position="108"/>
        <end position="140"/>
    </location>
</feature>